<dbReference type="InterPro" id="IPR025875">
    <property type="entry name" value="Leu-rich_rpt_4"/>
</dbReference>
<sequence length="716" mass="79747">MMVRFSCFSTPVNKSKKVVQQSVGKLLADCPSVTEDQSIKLVTGSIETNPMVGSNSSCNTVDRNISPCFQKECWQSDDLDAKLSEASEVIIRTVQIKKSQSLGNMMEKESDFYGDDIIGGVDIDHGFSREYLNDWNTKEVRDSFGDTISSEFNHHENDGKSYHNKQKKNDLIKSRDLLTDSIHNDSIYSAENLKLSDCDQHADIAEQSADHFAISRCSSKKLPTLSRSCSVINLKVNVSESSEDTISHRLTYHRSHSFSDLNNFRGLGAEFQNHGRYFDSGINNEKTIIVSPSYLKPNSDDDGKAPCYFRAKEEGLSLVRSEIDHDHDSDDDSRKLEAKDVEIKQGCRLETSHYKWEELTPEEFSMKRVEHWISQIDICGDFIVEEPGEGSANVCKEDPTISVDSRKPDARSLQAIEVPHNRISSLTFTSSSTQMANLGLVTVPVLSPFVSLRVVNLSGNVIARVTPGSLPKGLHMLNLSKNNISTIEGLRDLSHLRVLDLSYNRITKIGHGLSSCTSLRELYLAGNKISEVEGLHRLVKLNIIDLRFNKISTVKGLGQLAANYSSMQAINIEGNPAQINVGDEQLKKFLLGLLPNLVYYNKQAIRKGSKEVSGRSNFAAAAAAAPHFDRGIRAEHKLPLKASMSSGLHKLTKNHGRQSHVEVTSMKMTKDRHARTHLPHSATKPTNRHLDSGKKLLSEAMRRSQSTDALWSYAKS</sequence>
<evidence type="ECO:0000313" key="4">
    <source>
        <dbReference type="EMBL" id="KAL0911272.1"/>
    </source>
</evidence>
<dbReference type="InterPro" id="IPR003591">
    <property type="entry name" value="Leu-rich_rpt_typical-subtyp"/>
</dbReference>
<dbReference type="EMBL" id="JANQDX010000015">
    <property type="protein sequence ID" value="KAL0911272.1"/>
    <property type="molecule type" value="Genomic_DNA"/>
</dbReference>
<dbReference type="SUPFAM" id="SSF52075">
    <property type="entry name" value="Outer arm dynein light chain 1"/>
    <property type="match status" value="1"/>
</dbReference>
<dbReference type="PROSITE" id="PS51450">
    <property type="entry name" value="LRR"/>
    <property type="match status" value="3"/>
</dbReference>
<dbReference type="Gene3D" id="3.80.10.10">
    <property type="entry name" value="Ribonuclease Inhibitor"/>
    <property type="match status" value="1"/>
</dbReference>
<dbReference type="FunFam" id="3.80.10.10:FF:000320">
    <property type="entry name" value="Protein phosphatase 1 regulatory subunit pprA"/>
    <property type="match status" value="1"/>
</dbReference>
<dbReference type="PANTHER" id="PTHR15454:SF7">
    <property type="entry name" value="OS07G0106100 PROTEIN"/>
    <property type="match status" value="1"/>
</dbReference>
<dbReference type="SMART" id="SM00369">
    <property type="entry name" value="LRR_TYP"/>
    <property type="match status" value="3"/>
</dbReference>
<keyword evidence="5" id="KW-1185">Reference proteome</keyword>
<organism evidence="4 5">
    <name type="scientific">Dendrobium thyrsiflorum</name>
    <name type="common">Pinecone-like raceme dendrobium</name>
    <name type="synonym">Orchid</name>
    <dbReference type="NCBI Taxonomy" id="117978"/>
    <lineage>
        <taxon>Eukaryota</taxon>
        <taxon>Viridiplantae</taxon>
        <taxon>Streptophyta</taxon>
        <taxon>Embryophyta</taxon>
        <taxon>Tracheophyta</taxon>
        <taxon>Spermatophyta</taxon>
        <taxon>Magnoliopsida</taxon>
        <taxon>Liliopsida</taxon>
        <taxon>Asparagales</taxon>
        <taxon>Orchidaceae</taxon>
        <taxon>Epidendroideae</taxon>
        <taxon>Malaxideae</taxon>
        <taxon>Dendrobiinae</taxon>
        <taxon>Dendrobium</taxon>
    </lineage>
</organism>
<keyword evidence="1" id="KW-0433">Leucine-rich repeat</keyword>
<name>A0ABD0ULR9_DENTH</name>
<dbReference type="Proteomes" id="UP001552299">
    <property type="component" value="Unassembled WGS sequence"/>
</dbReference>
<evidence type="ECO:0000256" key="1">
    <source>
        <dbReference type="ARBA" id="ARBA00022614"/>
    </source>
</evidence>
<keyword evidence="2" id="KW-0677">Repeat</keyword>
<dbReference type="AlphaFoldDB" id="A0ABD0ULR9"/>
<proteinExistence type="predicted"/>
<reference evidence="4 5" key="1">
    <citation type="journal article" date="2024" name="Plant Biotechnol. J.">
        <title>Dendrobium thyrsiflorum genome and its molecular insights into genes involved in important horticultural traits.</title>
        <authorList>
            <person name="Chen B."/>
            <person name="Wang J.Y."/>
            <person name="Zheng P.J."/>
            <person name="Li K.L."/>
            <person name="Liang Y.M."/>
            <person name="Chen X.F."/>
            <person name="Zhang C."/>
            <person name="Zhao X."/>
            <person name="He X."/>
            <person name="Zhang G.Q."/>
            <person name="Liu Z.J."/>
            <person name="Xu Q."/>
        </authorList>
    </citation>
    <scope>NUCLEOTIDE SEQUENCE [LARGE SCALE GENOMIC DNA]</scope>
    <source>
        <strain evidence="4">GZMU011</strain>
    </source>
</reference>
<evidence type="ECO:0000256" key="2">
    <source>
        <dbReference type="ARBA" id="ARBA00022737"/>
    </source>
</evidence>
<feature type="region of interest" description="Disordered" evidence="3">
    <location>
        <begin position="667"/>
        <end position="690"/>
    </location>
</feature>
<dbReference type="InterPro" id="IPR001611">
    <property type="entry name" value="Leu-rich_rpt"/>
</dbReference>
<evidence type="ECO:0000256" key="3">
    <source>
        <dbReference type="SAM" id="MobiDB-lite"/>
    </source>
</evidence>
<comment type="caution">
    <text evidence="4">The sequence shown here is derived from an EMBL/GenBank/DDBJ whole genome shotgun (WGS) entry which is preliminary data.</text>
</comment>
<dbReference type="InterPro" id="IPR032675">
    <property type="entry name" value="LRR_dom_sf"/>
</dbReference>
<dbReference type="SMART" id="SM00365">
    <property type="entry name" value="LRR_SD22"/>
    <property type="match status" value="4"/>
</dbReference>
<evidence type="ECO:0000313" key="5">
    <source>
        <dbReference type="Proteomes" id="UP001552299"/>
    </source>
</evidence>
<accession>A0ABD0ULR9</accession>
<gene>
    <name evidence="4" type="ORF">M5K25_019403</name>
</gene>
<dbReference type="PANTHER" id="PTHR15454">
    <property type="entry name" value="NISCHARIN RELATED"/>
    <property type="match status" value="1"/>
</dbReference>
<dbReference type="Pfam" id="PF12799">
    <property type="entry name" value="LRR_4"/>
    <property type="match status" value="1"/>
</dbReference>
<protein>
    <submittedName>
        <fullName evidence="4">Uncharacterized protein</fullName>
    </submittedName>
</protein>